<reference evidence="5 6" key="1">
    <citation type="journal article" date="2008" name="Int. J. Syst. Evol. Microbiol.">
        <title>Luteimonas marina sp. nov., isolated from seawater.</title>
        <authorList>
            <person name="Baik K.S."/>
            <person name="Park S.C."/>
            <person name="Kim M.S."/>
            <person name="Kim E.M."/>
            <person name="Park C."/>
            <person name="Chun J."/>
            <person name="Seong C.N."/>
        </authorList>
    </citation>
    <scope>NUCLEOTIDE SEQUENCE [LARGE SCALE GENOMIC DNA]</scope>
    <source>
        <strain evidence="5 6">FR1330</strain>
    </source>
</reference>
<feature type="region of interest" description="Disordered" evidence="2">
    <location>
        <begin position="1"/>
        <end position="93"/>
    </location>
</feature>
<evidence type="ECO:0000259" key="4">
    <source>
        <dbReference type="Pfam" id="PF18857"/>
    </source>
</evidence>
<feature type="domain" description="Inorganic pyrophosphatase" evidence="3">
    <location>
        <begin position="765"/>
        <end position="894"/>
    </location>
</feature>
<feature type="compositionally biased region" description="Basic and acidic residues" evidence="2">
    <location>
        <begin position="566"/>
        <end position="586"/>
    </location>
</feature>
<dbReference type="Pfam" id="PF18857">
    <property type="entry name" value="LPD38"/>
    <property type="match status" value="1"/>
</dbReference>
<protein>
    <recommendedName>
        <fullName evidence="7">Large polyvalent protein associated domain-containing protein</fullName>
    </recommendedName>
</protein>
<dbReference type="InterPro" id="IPR040561">
    <property type="entry name" value="LPD38"/>
</dbReference>
<feature type="region of interest" description="Disordered" evidence="2">
    <location>
        <begin position="1105"/>
        <end position="1135"/>
    </location>
</feature>
<dbReference type="Proteomes" id="UP000319980">
    <property type="component" value="Unassembled WGS sequence"/>
</dbReference>
<gene>
    <name evidence="5" type="ORF">FQY83_14200</name>
</gene>
<evidence type="ECO:0000259" key="3">
    <source>
        <dbReference type="Pfam" id="PF18823"/>
    </source>
</evidence>
<name>A0A5C5TXX7_9GAMM</name>
<dbReference type="RefSeq" id="WP_146388633.1">
    <property type="nucleotide sequence ID" value="NZ_VOHK01000006.1"/>
</dbReference>
<feature type="compositionally biased region" description="Low complexity" evidence="2">
    <location>
        <begin position="609"/>
        <end position="640"/>
    </location>
</feature>
<evidence type="ECO:0000256" key="2">
    <source>
        <dbReference type="SAM" id="MobiDB-lite"/>
    </source>
</evidence>
<evidence type="ECO:0000313" key="6">
    <source>
        <dbReference type="Proteomes" id="UP000319980"/>
    </source>
</evidence>
<proteinExistence type="predicted"/>
<dbReference type="InterPro" id="IPR041595">
    <property type="entry name" value="Inorganic_Pase"/>
</dbReference>
<sequence length="1972" mass="209578">MNEQRPWERFSAGAGGAVVSTPQRAPDSALPNTAATTDEAMPKSTQAPVSSRSTAGPWAHFGGTAALSARTEAEPSPINPRAEGSPGGGIGGAVKERARLLGENLRDAGTSMAAGARSALAAVNEWTAERERDMAAEAGSGSTMAAVQHAEGDRAHAAQRRAEAGEDAQRVVDQYADGSPGYHAMGIARSVPMMAAAVATRSPTLGALAIGAGTAAEQRSQALADGATPDQATASGIAHGALEGSLDAVTLGLARWGFGPVKEVLTKRFGESVATRMLQQASATAPRRLALATAEGAATEIPTTVGQMASDELILGADYDAADYARGIRDSAVQGGAMSGGVYAATAPLRRLGASGADAGAIDGASPTDPAPMVESGQVQALREQADQAATSGPIGRAAGDVLHARADALEQAERIASQAQAAPASGPWQHFAPAPGQQRSATEAATVIDQHVAALEAAAADGRLDGAQVEALTTERAQLDDTIRGHLRRREQGIAPADPAQARELQAALPELEQRRAELDRQLERHRLATGRGVQLERLQDRLSKIDRDADLIELSQRLAPFGDGRTEPEGPHDDAAARRTEPDGSGRAVAVDAGGRGGPVAGGPPGAAGAVAGEPAGIAATGTGDAAGPPDAGTAAATRSPVTVSPATRALQEIAAGAPPATALDGLTDADVHAVAKAMGRDFSPRAPARKVAEKLGEGAPAAWQARAARAVSAMPQPAPAAGVVALGVDSQGNRAGFENDPVAQAASTAATSPLNDLPTPTEAQREANNFKVGRMKFAGLDVSIEYPAGVKRSESHDRPLSRAYGYFPGTVGKDKDQVDVFIGERADDPTLPVFVVDQVKTDGSFDESKVIVGEPTEAAARAAYLSNYPDGWSGLGGIRRFTPDEFKAWVKDPAATSRPAAEGIALDRAQRLTERFTKGWGPDAPRVVLARNSDELRQAAGLAPDVDVGNRAEGTWQGQPAVFLNLSAIDSPARFRQVLAHEALGHYGIDRVVGNGWGAIETAIGRHVRDGTGSSSVRSAIAHVRRSQPDALNEPNTAAREVLAIMAEQGARNSIIDRIIAAMRSHLRRVMPGLKMSDAELRDLLRQADGFLRRNAASRRASPSAVVAGTTTEQPATYFSRGAEPGPVEPPDVSQVAKSFEHLDDGQRAALGKIDTYRPGEGFVDKIRRLSENWQAKAVQGVFDQFRPLKDLDETAYMQARLSKGTDGAVEGVFRFGPPKLTEGALDVRRDGKGFAGVLQDLGGEHDLFLAWVAGNRAERLASEGREHAFSQEDIASLKRLARGTMPDGRDRAKTYADAQRSLNRYNKAVLDVAEQAGLLNPESRKTWESEWYVPFYRVMEGDGAVSPGAVGGIIRQRVIERLKGGAEPLGDLLQNTLANWSHLLSASMKNMAAARALDAAVDLGVADRANAGDKGAVWAMKEGRQVHYTVNDPLVFDALTMLHHPGWNNPAMKAMQWFKRALTTGVTSDPAFRIRNLMRDTVSVIAANPVGYNPFRNLVDGWKATTPESDTYLKLLGGGGAIRFGSLLDGDQAANAKRLVKAGVAKDSQILDTREKVKGALSRSWEWWKEIGDRAETVNRAAIYQQAIADGKTHLEASYAARDALDFTMQGKWAAVRFLTQTVPFMNARLQGLHKLGRGAKADPRRFAAVTGAVAAASALLYLANRDDEEFRALPDWVRDTYWWVRVPGTDHALFIPKPFEVGALGSVVERGTELLLAGNDYRAKDFAQTLQSILSSQLSMNPVPQMFRPGMEASFNWNSFQDRPIDGMGQERLPAQDRYTARTSAGAIAAGKVTGISPQRIEHMVRGYFGWLGTQALAVSDMVGRTLTDMPANPAHDFTRPENLAVVGAFVRPTSGTGSKYVNRYYRELDRVQQVYAAYTAARHAGELERAEELRGDDRLKLRGLYTAADRQMKAVNQRIRRVTADRALSAGAKAELLEGLHATRSRLARRTVEHARERAEALEDAR</sequence>
<feature type="compositionally biased region" description="Polar residues" evidence="2">
    <location>
        <begin position="43"/>
        <end position="54"/>
    </location>
</feature>
<comment type="caution">
    <text evidence="5">The sequence shown here is derived from an EMBL/GenBank/DDBJ whole genome shotgun (WGS) entry which is preliminary data.</text>
</comment>
<feature type="compositionally biased region" description="Gly residues" evidence="2">
    <location>
        <begin position="596"/>
        <end position="608"/>
    </location>
</feature>
<keyword evidence="6" id="KW-1185">Reference proteome</keyword>
<dbReference type="EMBL" id="VOHK01000006">
    <property type="protein sequence ID" value="TWT18527.1"/>
    <property type="molecule type" value="Genomic_DNA"/>
</dbReference>
<accession>A0A5C5TXX7</accession>
<feature type="coiled-coil region" evidence="1">
    <location>
        <begin position="503"/>
        <end position="557"/>
    </location>
</feature>
<keyword evidence="1" id="KW-0175">Coiled coil</keyword>
<organism evidence="5 6">
    <name type="scientific">Luteimonas marina</name>
    <dbReference type="NCBI Taxonomy" id="488485"/>
    <lineage>
        <taxon>Bacteria</taxon>
        <taxon>Pseudomonadati</taxon>
        <taxon>Pseudomonadota</taxon>
        <taxon>Gammaproteobacteria</taxon>
        <taxon>Lysobacterales</taxon>
        <taxon>Lysobacteraceae</taxon>
        <taxon>Luteimonas</taxon>
    </lineage>
</organism>
<evidence type="ECO:0008006" key="7">
    <source>
        <dbReference type="Google" id="ProtNLM"/>
    </source>
</evidence>
<dbReference type="OrthoDB" id="343736at2"/>
<evidence type="ECO:0000256" key="1">
    <source>
        <dbReference type="SAM" id="Coils"/>
    </source>
</evidence>
<feature type="domain" description="Large polyvalent protein associated" evidence="4">
    <location>
        <begin position="1672"/>
        <end position="1833"/>
    </location>
</feature>
<feature type="region of interest" description="Disordered" evidence="2">
    <location>
        <begin position="560"/>
        <end position="643"/>
    </location>
</feature>
<dbReference type="Pfam" id="PF18823">
    <property type="entry name" value="InPase"/>
    <property type="match status" value="1"/>
</dbReference>
<evidence type="ECO:0000313" key="5">
    <source>
        <dbReference type="EMBL" id="TWT18527.1"/>
    </source>
</evidence>